<gene>
    <name evidence="1" type="ORF">FF011L_27680</name>
</gene>
<proteinExistence type="predicted"/>
<reference evidence="1 2" key="1">
    <citation type="submission" date="2019-02" db="EMBL/GenBank/DDBJ databases">
        <title>Deep-cultivation of Planctomycetes and their phenomic and genomic characterization uncovers novel biology.</title>
        <authorList>
            <person name="Wiegand S."/>
            <person name="Jogler M."/>
            <person name="Boedeker C."/>
            <person name="Pinto D."/>
            <person name="Vollmers J."/>
            <person name="Rivas-Marin E."/>
            <person name="Kohn T."/>
            <person name="Peeters S.H."/>
            <person name="Heuer A."/>
            <person name="Rast P."/>
            <person name="Oberbeckmann S."/>
            <person name="Bunk B."/>
            <person name="Jeske O."/>
            <person name="Meyerdierks A."/>
            <person name="Storesund J.E."/>
            <person name="Kallscheuer N."/>
            <person name="Luecker S."/>
            <person name="Lage O.M."/>
            <person name="Pohl T."/>
            <person name="Merkel B.J."/>
            <person name="Hornburger P."/>
            <person name="Mueller R.-W."/>
            <person name="Bruemmer F."/>
            <person name="Labrenz M."/>
            <person name="Spormann A.M."/>
            <person name="Op den Camp H."/>
            <person name="Overmann J."/>
            <person name="Amann R."/>
            <person name="Jetten M.S.M."/>
            <person name="Mascher T."/>
            <person name="Medema M.H."/>
            <person name="Devos D.P."/>
            <person name="Kaster A.-K."/>
            <person name="Ovreas L."/>
            <person name="Rohde M."/>
            <person name="Galperin M.Y."/>
            <person name="Jogler C."/>
        </authorList>
    </citation>
    <scope>NUCLEOTIDE SEQUENCE [LARGE SCALE GENOMIC DNA]</scope>
    <source>
        <strain evidence="1 2">FF011L</strain>
    </source>
</reference>
<name>A0A517MGI1_9BACT</name>
<sequence length="39" mass="4254">MVAHLSNSVSKENLATLALKTNSLKTGLILNHLFAIEFN</sequence>
<dbReference type="KEGG" id="rml:FF011L_27680"/>
<evidence type="ECO:0000313" key="1">
    <source>
        <dbReference type="EMBL" id="QDS93991.1"/>
    </source>
</evidence>
<keyword evidence="2" id="KW-1185">Reference proteome</keyword>
<dbReference type="AlphaFoldDB" id="A0A517MGI1"/>
<organism evidence="1 2">
    <name type="scientific">Roseimaritima multifibrata</name>
    <dbReference type="NCBI Taxonomy" id="1930274"/>
    <lineage>
        <taxon>Bacteria</taxon>
        <taxon>Pseudomonadati</taxon>
        <taxon>Planctomycetota</taxon>
        <taxon>Planctomycetia</taxon>
        <taxon>Pirellulales</taxon>
        <taxon>Pirellulaceae</taxon>
        <taxon>Roseimaritima</taxon>
    </lineage>
</organism>
<dbReference type="EMBL" id="CP036262">
    <property type="protein sequence ID" value="QDS93991.1"/>
    <property type="molecule type" value="Genomic_DNA"/>
</dbReference>
<protein>
    <submittedName>
        <fullName evidence="1">Uncharacterized protein</fullName>
    </submittedName>
</protein>
<dbReference type="Proteomes" id="UP000320672">
    <property type="component" value="Chromosome"/>
</dbReference>
<accession>A0A517MGI1</accession>
<evidence type="ECO:0000313" key="2">
    <source>
        <dbReference type="Proteomes" id="UP000320672"/>
    </source>
</evidence>